<dbReference type="SUPFAM" id="SSF52058">
    <property type="entry name" value="L domain-like"/>
    <property type="match status" value="1"/>
</dbReference>
<organism evidence="3">
    <name type="scientific">Cuerna arida</name>
    <dbReference type="NCBI Taxonomy" id="1464854"/>
    <lineage>
        <taxon>Eukaryota</taxon>
        <taxon>Metazoa</taxon>
        <taxon>Ecdysozoa</taxon>
        <taxon>Arthropoda</taxon>
        <taxon>Hexapoda</taxon>
        <taxon>Insecta</taxon>
        <taxon>Pterygota</taxon>
        <taxon>Neoptera</taxon>
        <taxon>Paraneoptera</taxon>
        <taxon>Hemiptera</taxon>
        <taxon>Auchenorrhyncha</taxon>
        <taxon>Membracoidea</taxon>
        <taxon>Cicadellidae</taxon>
        <taxon>Cicadellinae</taxon>
        <taxon>Proconiini</taxon>
        <taxon>Cuerna</taxon>
    </lineage>
</organism>
<evidence type="ECO:0000313" key="3">
    <source>
        <dbReference type="EMBL" id="JAS52985.1"/>
    </source>
</evidence>
<dbReference type="InterPro" id="IPR003591">
    <property type="entry name" value="Leu-rich_rpt_typical-subtyp"/>
</dbReference>
<dbReference type="PANTHER" id="PTHR45712:SF22">
    <property type="entry name" value="INSULIN-LIKE GROWTH FACTOR-BINDING PROTEIN COMPLEX ACID LABILE SUBUNIT"/>
    <property type="match status" value="1"/>
</dbReference>
<dbReference type="InterPro" id="IPR032675">
    <property type="entry name" value="LRR_dom_sf"/>
</dbReference>
<proteinExistence type="predicted"/>
<keyword evidence="2" id="KW-0677">Repeat</keyword>
<protein>
    <submittedName>
        <fullName evidence="3">Uncharacterized protein</fullName>
    </submittedName>
</protein>
<dbReference type="SMART" id="SM00369">
    <property type="entry name" value="LRR_TYP"/>
    <property type="match status" value="2"/>
</dbReference>
<dbReference type="Gene3D" id="3.80.10.10">
    <property type="entry name" value="Ribonuclease Inhibitor"/>
    <property type="match status" value="1"/>
</dbReference>
<evidence type="ECO:0000256" key="2">
    <source>
        <dbReference type="ARBA" id="ARBA00022737"/>
    </source>
</evidence>
<evidence type="ECO:0000256" key="1">
    <source>
        <dbReference type="ARBA" id="ARBA00022614"/>
    </source>
</evidence>
<dbReference type="PANTHER" id="PTHR45712">
    <property type="entry name" value="AGAP008170-PA"/>
    <property type="match status" value="1"/>
</dbReference>
<sequence>LNLSGNVLENLSTSSVEGLVNLRALNLRGNRLTSLPSNCWSKLPMLKRLDISLNPIKVITSDSFLGLQTLDSLNLKQLYRLERFDAGAFSELKVLTSLELQS</sequence>
<dbReference type="Pfam" id="PF13855">
    <property type="entry name" value="LRR_8"/>
    <property type="match status" value="1"/>
</dbReference>
<reference evidence="3" key="1">
    <citation type="submission" date="2015-11" db="EMBL/GenBank/DDBJ databases">
        <title>De novo transcriptome assembly of four potential Pierce s Disease insect vectors from Arizona vineyards.</title>
        <authorList>
            <person name="Tassone E.E."/>
        </authorList>
    </citation>
    <scope>NUCLEOTIDE SEQUENCE</scope>
</reference>
<feature type="non-terminal residue" evidence="3">
    <location>
        <position position="1"/>
    </location>
</feature>
<gene>
    <name evidence="3" type="ORF">g.49508</name>
</gene>
<dbReference type="AlphaFoldDB" id="A0A1B6FS01"/>
<dbReference type="PROSITE" id="PS51450">
    <property type="entry name" value="LRR"/>
    <property type="match status" value="1"/>
</dbReference>
<dbReference type="InterPro" id="IPR001611">
    <property type="entry name" value="Leu-rich_rpt"/>
</dbReference>
<name>A0A1B6FS01_9HEMI</name>
<accession>A0A1B6FS01</accession>
<dbReference type="InterPro" id="IPR050333">
    <property type="entry name" value="SLRP"/>
</dbReference>
<keyword evidence="1" id="KW-0433">Leucine-rich repeat</keyword>
<dbReference type="EMBL" id="GECZ01016784">
    <property type="protein sequence ID" value="JAS52985.1"/>
    <property type="molecule type" value="Transcribed_RNA"/>
</dbReference>